<dbReference type="GO" id="GO:0016020">
    <property type="term" value="C:membrane"/>
    <property type="evidence" value="ECO:0007669"/>
    <property type="project" value="UniProtKB-SubCell"/>
</dbReference>
<evidence type="ECO:0000256" key="5">
    <source>
        <dbReference type="ARBA" id="ARBA00038359"/>
    </source>
</evidence>
<proteinExistence type="inferred from homology"/>
<evidence type="ECO:0000256" key="3">
    <source>
        <dbReference type="ARBA" id="ARBA00022989"/>
    </source>
</evidence>
<evidence type="ECO:0000256" key="4">
    <source>
        <dbReference type="ARBA" id="ARBA00023136"/>
    </source>
</evidence>
<dbReference type="Proteomes" id="UP000233524">
    <property type="component" value="Unassembled WGS sequence"/>
</dbReference>
<comment type="subcellular location">
    <subcellularLocation>
        <location evidence="1">Membrane</location>
        <topology evidence="1">Multi-pass membrane protein</topology>
    </subcellularLocation>
</comment>
<evidence type="ECO:0000313" key="9">
    <source>
        <dbReference type="EMBL" id="PKS12632.1"/>
    </source>
</evidence>
<keyword evidence="4 7" id="KW-0472">Membrane</keyword>
<protein>
    <recommendedName>
        <fullName evidence="8">Rhodopsin domain-containing protein</fullName>
    </recommendedName>
</protein>
<evidence type="ECO:0000313" key="10">
    <source>
        <dbReference type="Proteomes" id="UP000233524"/>
    </source>
</evidence>
<dbReference type="VEuPathDB" id="FungiDB:jhhlp_000840"/>
<comment type="similarity">
    <text evidence="5">Belongs to the SAT4 family.</text>
</comment>
<dbReference type="PANTHER" id="PTHR33048">
    <property type="entry name" value="PTH11-LIKE INTEGRAL MEMBRANE PROTEIN (AFU_ORTHOLOGUE AFUA_5G11245)"/>
    <property type="match status" value="1"/>
</dbReference>
<feature type="transmembrane region" description="Helical" evidence="7">
    <location>
        <begin position="20"/>
        <end position="43"/>
    </location>
</feature>
<feature type="transmembrane region" description="Helical" evidence="7">
    <location>
        <begin position="55"/>
        <end position="74"/>
    </location>
</feature>
<evidence type="ECO:0000256" key="7">
    <source>
        <dbReference type="SAM" id="Phobius"/>
    </source>
</evidence>
<dbReference type="STRING" id="41688.A0A2N3NJU9"/>
<evidence type="ECO:0000259" key="8">
    <source>
        <dbReference type="Pfam" id="PF20684"/>
    </source>
</evidence>
<dbReference type="OrthoDB" id="3648173at2759"/>
<evidence type="ECO:0000256" key="6">
    <source>
        <dbReference type="SAM" id="MobiDB-lite"/>
    </source>
</evidence>
<feature type="region of interest" description="Disordered" evidence="6">
    <location>
        <begin position="285"/>
        <end position="342"/>
    </location>
</feature>
<feature type="transmembrane region" description="Helical" evidence="7">
    <location>
        <begin position="178"/>
        <end position="200"/>
    </location>
</feature>
<dbReference type="InterPro" id="IPR049326">
    <property type="entry name" value="Rhodopsin_dom_fungi"/>
</dbReference>
<organism evidence="9 10">
    <name type="scientific">Lomentospora prolificans</name>
    <dbReference type="NCBI Taxonomy" id="41688"/>
    <lineage>
        <taxon>Eukaryota</taxon>
        <taxon>Fungi</taxon>
        <taxon>Dikarya</taxon>
        <taxon>Ascomycota</taxon>
        <taxon>Pezizomycotina</taxon>
        <taxon>Sordariomycetes</taxon>
        <taxon>Hypocreomycetidae</taxon>
        <taxon>Microascales</taxon>
        <taxon>Microascaceae</taxon>
        <taxon>Lomentospora</taxon>
    </lineage>
</organism>
<dbReference type="AlphaFoldDB" id="A0A2N3NJU9"/>
<sequence>MADSGAAAELPPGFNDNHSGVSIFIVVFCLFVSTLMVGLRIWTRKYIINQMGIDDWAAIITLLIVWGDGIIIALSTKYGLGRHVYAIDPTLIPNYLQCFWISIVLYCAALLAAKLTFLFQYYRIMAVQHMRKVYIIAIVIVGAWGLSQLLIGLLMCRPIQGFWDSTVEATCIPNYPQFYINAAGNIATDIAVFLLPIPVIKHLNLARTQRMILIGIFSLGFFTVAISVIRIKFLKQAEDITWENVESSGWSLGELTSALTCACLPTLRPLVSRFIPSLATAPQRSTMGYKKNTNNIDLESRNTARGNHSSARTDSVDDKSSPFDVRLTESKAETDDETGKWR</sequence>
<accession>A0A2N3NJU9</accession>
<dbReference type="Pfam" id="PF20684">
    <property type="entry name" value="Fung_rhodopsin"/>
    <property type="match status" value="1"/>
</dbReference>
<feature type="compositionally biased region" description="Basic and acidic residues" evidence="6">
    <location>
        <begin position="314"/>
        <end position="342"/>
    </location>
</feature>
<dbReference type="InterPro" id="IPR052337">
    <property type="entry name" value="SAT4-like"/>
</dbReference>
<feature type="transmembrane region" description="Helical" evidence="7">
    <location>
        <begin position="133"/>
        <end position="155"/>
    </location>
</feature>
<feature type="compositionally biased region" description="Polar residues" evidence="6">
    <location>
        <begin position="285"/>
        <end position="313"/>
    </location>
</feature>
<evidence type="ECO:0000256" key="2">
    <source>
        <dbReference type="ARBA" id="ARBA00022692"/>
    </source>
</evidence>
<keyword evidence="3 7" id="KW-1133">Transmembrane helix</keyword>
<reference evidence="9 10" key="1">
    <citation type="journal article" date="2017" name="G3 (Bethesda)">
        <title>First Draft Genome Sequence of the Pathogenic Fungus Lomentospora prolificans (Formerly Scedosporium prolificans).</title>
        <authorList>
            <person name="Luo R."/>
            <person name="Zimin A."/>
            <person name="Workman R."/>
            <person name="Fan Y."/>
            <person name="Pertea G."/>
            <person name="Grossman N."/>
            <person name="Wear M.P."/>
            <person name="Jia B."/>
            <person name="Miller H."/>
            <person name="Casadevall A."/>
            <person name="Timp W."/>
            <person name="Zhang S.X."/>
            <person name="Salzberg S.L."/>
        </authorList>
    </citation>
    <scope>NUCLEOTIDE SEQUENCE [LARGE SCALE GENOMIC DNA]</scope>
    <source>
        <strain evidence="9 10">JHH-5317</strain>
    </source>
</reference>
<dbReference type="EMBL" id="NLAX01000003">
    <property type="protein sequence ID" value="PKS12632.1"/>
    <property type="molecule type" value="Genomic_DNA"/>
</dbReference>
<keyword evidence="10" id="KW-1185">Reference proteome</keyword>
<gene>
    <name evidence="9" type="ORF">jhhlp_000840</name>
</gene>
<keyword evidence="2 7" id="KW-0812">Transmembrane</keyword>
<feature type="domain" description="Rhodopsin" evidence="8">
    <location>
        <begin position="39"/>
        <end position="273"/>
    </location>
</feature>
<comment type="caution">
    <text evidence="9">The sequence shown here is derived from an EMBL/GenBank/DDBJ whole genome shotgun (WGS) entry which is preliminary data.</text>
</comment>
<evidence type="ECO:0000256" key="1">
    <source>
        <dbReference type="ARBA" id="ARBA00004141"/>
    </source>
</evidence>
<name>A0A2N3NJU9_9PEZI</name>
<feature type="transmembrane region" description="Helical" evidence="7">
    <location>
        <begin position="94"/>
        <end position="113"/>
    </location>
</feature>
<feature type="transmembrane region" description="Helical" evidence="7">
    <location>
        <begin position="212"/>
        <end position="231"/>
    </location>
</feature>
<dbReference type="PANTHER" id="PTHR33048:SF47">
    <property type="entry name" value="INTEGRAL MEMBRANE PROTEIN-RELATED"/>
    <property type="match status" value="1"/>
</dbReference>
<dbReference type="InParanoid" id="A0A2N3NJU9"/>